<sequence length="188" mass="21780">MESFRGGDETTLAFFFDLHYKSLCYFAVPLCQDTQQAEDIVADCFFKLWQNRTEFQTAQNVKAFLYISCRNASLNHLRSLKRRNAAQELYFSQLESGEETILYQIIETEVLHILSREIEELPTKCREVFKMIYIENKKTDEIADLLGISVKTVRGHKARAIELLKSQLLKQGVSAVTLLAFLFLIDRP</sequence>
<dbReference type="InterPro" id="IPR007627">
    <property type="entry name" value="RNA_pol_sigma70_r2"/>
</dbReference>
<comment type="caution">
    <text evidence="7">The sequence shown here is derived from an EMBL/GenBank/DDBJ whole genome shotgun (WGS) entry which is preliminary data.</text>
</comment>
<dbReference type="InterPro" id="IPR036388">
    <property type="entry name" value="WH-like_DNA-bd_sf"/>
</dbReference>
<evidence type="ECO:0000256" key="2">
    <source>
        <dbReference type="ARBA" id="ARBA00023015"/>
    </source>
</evidence>
<evidence type="ECO:0000256" key="1">
    <source>
        <dbReference type="ARBA" id="ARBA00010641"/>
    </source>
</evidence>
<protein>
    <submittedName>
        <fullName evidence="7">RNA polymerase sigma-70 factor</fullName>
    </submittedName>
</protein>
<dbReference type="Pfam" id="PF04542">
    <property type="entry name" value="Sigma70_r2"/>
    <property type="match status" value="1"/>
</dbReference>
<evidence type="ECO:0000313" key="8">
    <source>
        <dbReference type="Proteomes" id="UP000309872"/>
    </source>
</evidence>
<keyword evidence="2" id="KW-0805">Transcription regulation</keyword>
<dbReference type="Proteomes" id="UP000309872">
    <property type="component" value="Unassembled WGS sequence"/>
</dbReference>
<accession>A0A4V5LX85</accession>
<dbReference type="SUPFAM" id="SSF88946">
    <property type="entry name" value="Sigma2 domain of RNA polymerase sigma factors"/>
    <property type="match status" value="1"/>
</dbReference>
<dbReference type="PANTHER" id="PTHR43133">
    <property type="entry name" value="RNA POLYMERASE ECF-TYPE SIGMA FACTO"/>
    <property type="match status" value="1"/>
</dbReference>
<dbReference type="GO" id="GO:0006352">
    <property type="term" value="P:DNA-templated transcription initiation"/>
    <property type="evidence" value="ECO:0007669"/>
    <property type="project" value="InterPro"/>
</dbReference>
<dbReference type="Gene3D" id="1.10.10.10">
    <property type="entry name" value="Winged helix-like DNA-binding domain superfamily/Winged helix DNA-binding domain"/>
    <property type="match status" value="1"/>
</dbReference>
<dbReference type="Pfam" id="PF08281">
    <property type="entry name" value="Sigma70_r4_2"/>
    <property type="match status" value="1"/>
</dbReference>
<dbReference type="CDD" id="cd06171">
    <property type="entry name" value="Sigma70_r4"/>
    <property type="match status" value="1"/>
</dbReference>
<dbReference type="NCBIfam" id="TIGR02937">
    <property type="entry name" value="sigma70-ECF"/>
    <property type="match status" value="1"/>
</dbReference>
<keyword evidence="8" id="KW-1185">Reference proteome</keyword>
<dbReference type="NCBIfam" id="TIGR02985">
    <property type="entry name" value="Sig70_bacteroi1"/>
    <property type="match status" value="1"/>
</dbReference>
<dbReference type="GO" id="GO:0003677">
    <property type="term" value="F:DNA binding"/>
    <property type="evidence" value="ECO:0007669"/>
    <property type="project" value="InterPro"/>
</dbReference>
<evidence type="ECO:0000256" key="4">
    <source>
        <dbReference type="ARBA" id="ARBA00023163"/>
    </source>
</evidence>
<dbReference type="GO" id="GO:0016987">
    <property type="term" value="F:sigma factor activity"/>
    <property type="evidence" value="ECO:0007669"/>
    <property type="project" value="UniProtKB-KW"/>
</dbReference>
<gene>
    <name evidence="7" type="ORF">FAZ19_21545</name>
</gene>
<evidence type="ECO:0000256" key="3">
    <source>
        <dbReference type="ARBA" id="ARBA00023082"/>
    </source>
</evidence>
<reference evidence="7 8" key="1">
    <citation type="submission" date="2019-04" db="EMBL/GenBank/DDBJ databases">
        <title>Sphingobacterium olei sp. nov., isolated from oil-contaminated soil.</title>
        <authorList>
            <person name="Liu B."/>
        </authorList>
    </citation>
    <scope>NUCLEOTIDE SEQUENCE [LARGE SCALE GENOMIC DNA]</scope>
    <source>
        <strain evidence="7 8">Y3L14</strain>
    </source>
</reference>
<dbReference type="InterPro" id="IPR014284">
    <property type="entry name" value="RNA_pol_sigma-70_dom"/>
</dbReference>
<keyword evidence="3" id="KW-0731">Sigma factor</keyword>
<evidence type="ECO:0000313" key="7">
    <source>
        <dbReference type="EMBL" id="TJY61539.1"/>
    </source>
</evidence>
<feature type="domain" description="RNA polymerase sigma-70 region 2" evidence="5">
    <location>
        <begin position="16"/>
        <end position="83"/>
    </location>
</feature>
<evidence type="ECO:0000259" key="6">
    <source>
        <dbReference type="Pfam" id="PF08281"/>
    </source>
</evidence>
<dbReference type="PANTHER" id="PTHR43133:SF46">
    <property type="entry name" value="RNA POLYMERASE SIGMA-70 FACTOR ECF SUBFAMILY"/>
    <property type="match status" value="1"/>
</dbReference>
<dbReference type="InterPro" id="IPR013324">
    <property type="entry name" value="RNA_pol_sigma_r3/r4-like"/>
</dbReference>
<dbReference type="InterPro" id="IPR013325">
    <property type="entry name" value="RNA_pol_sigma_r2"/>
</dbReference>
<dbReference type="SUPFAM" id="SSF88659">
    <property type="entry name" value="Sigma3 and sigma4 domains of RNA polymerase sigma factors"/>
    <property type="match status" value="1"/>
</dbReference>
<dbReference type="OrthoDB" id="656273at2"/>
<dbReference type="InterPro" id="IPR039425">
    <property type="entry name" value="RNA_pol_sigma-70-like"/>
</dbReference>
<name>A0A4V5LX85_9SPHI</name>
<evidence type="ECO:0000259" key="5">
    <source>
        <dbReference type="Pfam" id="PF04542"/>
    </source>
</evidence>
<keyword evidence="4" id="KW-0804">Transcription</keyword>
<dbReference type="EMBL" id="SUKA01000009">
    <property type="protein sequence ID" value="TJY61539.1"/>
    <property type="molecule type" value="Genomic_DNA"/>
</dbReference>
<proteinExistence type="inferred from homology"/>
<dbReference type="Gene3D" id="1.10.1740.10">
    <property type="match status" value="1"/>
</dbReference>
<dbReference type="InterPro" id="IPR013249">
    <property type="entry name" value="RNA_pol_sigma70_r4_t2"/>
</dbReference>
<dbReference type="InterPro" id="IPR014327">
    <property type="entry name" value="RNA_pol_sigma70_bacteroid"/>
</dbReference>
<feature type="domain" description="RNA polymerase sigma factor 70 region 4 type 2" evidence="6">
    <location>
        <begin position="113"/>
        <end position="162"/>
    </location>
</feature>
<organism evidence="7 8">
    <name type="scientific">Sphingobacterium alkalisoli</name>
    <dbReference type="NCBI Taxonomy" id="1874115"/>
    <lineage>
        <taxon>Bacteria</taxon>
        <taxon>Pseudomonadati</taxon>
        <taxon>Bacteroidota</taxon>
        <taxon>Sphingobacteriia</taxon>
        <taxon>Sphingobacteriales</taxon>
        <taxon>Sphingobacteriaceae</taxon>
        <taxon>Sphingobacterium</taxon>
    </lineage>
</organism>
<comment type="similarity">
    <text evidence="1">Belongs to the sigma-70 factor family. ECF subfamily.</text>
</comment>
<dbReference type="AlphaFoldDB" id="A0A4V5LX85"/>